<organism evidence="1 2">
    <name type="scientific">Polysphondylium violaceum</name>
    <dbReference type="NCBI Taxonomy" id="133409"/>
    <lineage>
        <taxon>Eukaryota</taxon>
        <taxon>Amoebozoa</taxon>
        <taxon>Evosea</taxon>
        <taxon>Eumycetozoa</taxon>
        <taxon>Dictyostelia</taxon>
        <taxon>Dictyosteliales</taxon>
        <taxon>Dictyosteliaceae</taxon>
        <taxon>Polysphondylium</taxon>
    </lineage>
</organism>
<gene>
    <name evidence="1" type="ORF">CYY_005021</name>
</gene>
<evidence type="ECO:0000313" key="1">
    <source>
        <dbReference type="EMBL" id="KAF2073671.1"/>
    </source>
</evidence>
<accession>A0A8J4PUF9</accession>
<proteinExistence type="predicted"/>
<name>A0A8J4PUF9_9MYCE</name>
<dbReference type="OrthoDB" id="20025at2759"/>
<keyword evidence="2" id="KW-1185">Reference proteome</keyword>
<evidence type="ECO:0000313" key="2">
    <source>
        <dbReference type="Proteomes" id="UP000695562"/>
    </source>
</evidence>
<sequence length="121" mass="14194">MSNKIIRQQLNILNGEDLKVNNRLQKLKSPLGMISLCYCRSYKIIQNKQEETDILAENLKLLRKKAIVRKESKAAQKKRSIISENIDKENQKIVDKKKLHKKLVIKKKKEKRLRNTLDSAL</sequence>
<dbReference type="EMBL" id="AJWJ01000190">
    <property type="protein sequence ID" value="KAF2073671.1"/>
    <property type="molecule type" value="Genomic_DNA"/>
</dbReference>
<dbReference type="Proteomes" id="UP000695562">
    <property type="component" value="Unassembled WGS sequence"/>
</dbReference>
<dbReference type="AlphaFoldDB" id="A0A8J4PUF9"/>
<reference evidence="1" key="1">
    <citation type="submission" date="2020-01" db="EMBL/GenBank/DDBJ databases">
        <title>Development of genomics and gene disruption for Polysphondylium violaceum indicates a role for the polyketide synthase stlB in stalk morphogenesis.</title>
        <authorList>
            <person name="Narita B."/>
            <person name="Kawabe Y."/>
            <person name="Kin K."/>
            <person name="Saito T."/>
            <person name="Gibbs R."/>
            <person name="Kuspa A."/>
            <person name="Muzny D."/>
            <person name="Queller D."/>
            <person name="Richards S."/>
            <person name="Strassman J."/>
            <person name="Sucgang R."/>
            <person name="Worley K."/>
            <person name="Schaap P."/>
        </authorList>
    </citation>
    <scope>NUCLEOTIDE SEQUENCE</scope>
    <source>
        <strain evidence="1">QSvi11</strain>
    </source>
</reference>
<comment type="caution">
    <text evidence="1">The sequence shown here is derived from an EMBL/GenBank/DDBJ whole genome shotgun (WGS) entry which is preliminary data.</text>
</comment>
<protein>
    <submittedName>
        <fullName evidence="1">Uncharacterized protein</fullName>
    </submittedName>
</protein>